<keyword evidence="2" id="KW-1185">Reference proteome</keyword>
<protein>
    <submittedName>
        <fullName evidence="1">Uncharacterized protein</fullName>
    </submittedName>
</protein>
<reference evidence="2" key="1">
    <citation type="submission" date="2016-06" db="EMBL/GenBank/DDBJ databases">
        <title>Parallel loss of symbiosis genes in relatives of nitrogen-fixing non-legume Parasponia.</title>
        <authorList>
            <person name="Van Velzen R."/>
            <person name="Holmer R."/>
            <person name="Bu F."/>
            <person name="Rutten L."/>
            <person name="Van Zeijl A."/>
            <person name="Liu W."/>
            <person name="Santuari L."/>
            <person name="Cao Q."/>
            <person name="Sharma T."/>
            <person name="Shen D."/>
            <person name="Roswanjaya Y."/>
            <person name="Wardhani T."/>
            <person name="Kalhor M.S."/>
            <person name="Jansen J."/>
            <person name="Van den Hoogen J."/>
            <person name="Gungor B."/>
            <person name="Hartog M."/>
            <person name="Hontelez J."/>
            <person name="Verver J."/>
            <person name="Yang W.-C."/>
            <person name="Schijlen E."/>
            <person name="Repin R."/>
            <person name="Schilthuizen M."/>
            <person name="Schranz E."/>
            <person name="Heidstra R."/>
            <person name="Miyata K."/>
            <person name="Fedorova E."/>
            <person name="Kohlen W."/>
            <person name="Bisseling T."/>
            <person name="Smit S."/>
            <person name="Geurts R."/>
        </authorList>
    </citation>
    <scope>NUCLEOTIDE SEQUENCE [LARGE SCALE GENOMIC DNA]</scope>
    <source>
        <strain evidence="2">cv. WU1-14</strain>
    </source>
</reference>
<comment type="caution">
    <text evidence="1">The sequence shown here is derived from an EMBL/GenBank/DDBJ whole genome shotgun (WGS) entry which is preliminary data.</text>
</comment>
<dbReference type="Proteomes" id="UP000237105">
    <property type="component" value="Unassembled WGS sequence"/>
</dbReference>
<evidence type="ECO:0000313" key="1">
    <source>
        <dbReference type="EMBL" id="PON67810.1"/>
    </source>
</evidence>
<evidence type="ECO:0000313" key="2">
    <source>
        <dbReference type="Proteomes" id="UP000237105"/>
    </source>
</evidence>
<name>A0A2P5D3D6_PARAD</name>
<dbReference type="EMBL" id="JXTB01000068">
    <property type="protein sequence ID" value="PON67810.1"/>
    <property type="molecule type" value="Genomic_DNA"/>
</dbReference>
<gene>
    <name evidence="1" type="ORF">PanWU01x14_099780</name>
</gene>
<accession>A0A2P5D3D6</accession>
<proteinExistence type="predicted"/>
<sequence>MFRNCLANSARFLWNSVAGRHGALDVLFIDVGVQPPTSINSTSSAPCLPVFSATCQFWCHGFRNSRKFVRIPAHVHHVRYTLPCFVTILPTLQQFLWNSVVGVQPPTLINSTSSAPCLPVFSPTCQGWCHGFCNSRKIVRILA</sequence>
<dbReference type="AlphaFoldDB" id="A0A2P5D3D6"/>
<organism evidence="1 2">
    <name type="scientific">Parasponia andersonii</name>
    <name type="common">Sponia andersonii</name>
    <dbReference type="NCBI Taxonomy" id="3476"/>
    <lineage>
        <taxon>Eukaryota</taxon>
        <taxon>Viridiplantae</taxon>
        <taxon>Streptophyta</taxon>
        <taxon>Embryophyta</taxon>
        <taxon>Tracheophyta</taxon>
        <taxon>Spermatophyta</taxon>
        <taxon>Magnoliopsida</taxon>
        <taxon>eudicotyledons</taxon>
        <taxon>Gunneridae</taxon>
        <taxon>Pentapetalae</taxon>
        <taxon>rosids</taxon>
        <taxon>fabids</taxon>
        <taxon>Rosales</taxon>
        <taxon>Cannabaceae</taxon>
        <taxon>Parasponia</taxon>
    </lineage>
</organism>